<dbReference type="InterPro" id="IPR055513">
    <property type="entry name" value="DUF7086"/>
</dbReference>
<gene>
    <name evidence="3" type="ORF">PIB30_071586</name>
</gene>
<protein>
    <recommendedName>
        <fullName evidence="2">DUF7086 domain-containing protein</fullName>
    </recommendedName>
</protein>
<dbReference type="Pfam" id="PF23324">
    <property type="entry name" value="DUF7086"/>
    <property type="match status" value="1"/>
</dbReference>
<feature type="region of interest" description="Disordered" evidence="1">
    <location>
        <begin position="1"/>
        <end position="87"/>
    </location>
</feature>
<dbReference type="Proteomes" id="UP001341840">
    <property type="component" value="Unassembled WGS sequence"/>
</dbReference>
<proteinExistence type="predicted"/>
<keyword evidence="4" id="KW-1185">Reference proteome</keyword>
<feature type="compositionally biased region" description="Low complexity" evidence="1">
    <location>
        <begin position="43"/>
        <end position="74"/>
    </location>
</feature>
<dbReference type="PANTHER" id="PTHR34272">
    <property type="entry name" value="EXPRESSED PROTEIN"/>
    <property type="match status" value="1"/>
</dbReference>
<comment type="caution">
    <text evidence="3">The sequence shown here is derived from an EMBL/GenBank/DDBJ whole genome shotgun (WGS) entry which is preliminary data.</text>
</comment>
<name>A0ABU6XPM6_9FABA</name>
<reference evidence="3 4" key="1">
    <citation type="journal article" date="2023" name="Plants (Basel)">
        <title>Bridging the Gap: Combining Genomics and Transcriptomics Approaches to Understand Stylosanthes scabra, an Orphan Legume from the Brazilian Caatinga.</title>
        <authorList>
            <person name="Ferreira-Neto J.R.C."/>
            <person name="da Silva M.D."/>
            <person name="Binneck E."/>
            <person name="de Melo N.F."/>
            <person name="da Silva R.H."/>
            <person name="de Melo A.L.T.M."/>
            <person name="Pandolfi V."/>
            <person name="Bustamante F.O."/>
            <person name="Brasileiro-Vidal A.C."/>
            <person name="Benko-Iseppon A.M."/>
        </authorList>
    </citation>
    <scope>NUCLEOTIDE SEQUENCE [LARGE SCALE GENOMIC DNA]</scope>
    <source>
        <tissue evidence="3">Leaves</tissue>
    </source>
</reference>
<dbReference type="EMBL" id="JASCZI010212278">
    <property type="protein sequence ID" value="MED6198958.1"/>
    <property type="molecule type" value="Genomic_DNA"/>
</dbReference>
<evidence type="ECO:0000313" key="3">
    <source>
        <dbReference type="EMBL" id="MED6198958.1"/>
    </source>
</evidence>
<dbReference type="PANTHER" id="PTHR34272:SF1">
    <property type="entry name" value="EXPRESSED PROTEIN"/>
    <property type="match status" value="1"/>
</dbReference>
<evidence type="ECO:0000259" key="2">
    <source>
        <dbReference type="Pfam" id="PF23324"/>
    </source>
</evidence>
<evidence type="ECO:0000313" key="4">
    <source>
        <dbReference type="Proteomes" id="UP001341840"/>
    </source>
</evidence>
<sequence>MENRDNNKRNVRRKSELEEEEIRDTAPNPELEEQEEQIRRELQTLLLFPTTPSESSSSSNQSSSSSNVVEPPVSAADTAVIPDDDRPTKIHSMKHLLQNNIPSISGDVQCGSCHGTFEISYDLQEKVAELRSFMKAHRSTMHSRSPKEWNFPDPLTCILCGKEKRVKPVIGSPREHNINWLFLLLGQLIGFCTLDEMRYFCSYNGLHKTAAKDRFVYYTYVKLFMMISRDR</sequence>
<organism evidence="3 4">
    <name type="scientific">Stylosanthes scabra</name>
    <dbReference type="NCBI Taxonomy" id="79078"/>
    <lineage>
        <taxon>Eukaryota</taxon>
        <taxon>Viridiplantae</taxon>
        <taxon>Streptophyta</taxon>
        <taxon>Embryophyta</taxon>
        <taxon>Tracheophyta</taxon>
        <taxon>Spermatophyta</taxon>
        <taxon>Magnoliopsida</taxon>
        <taxon>eudicotyledons</taxon>
        <taxon>Gunneridae</taxon>
        <taxon>Pentapetalae</taxon>
        <taxon>rosids</taxon>
        <taxon>fabids</taxon>
        <taxon>Fabales</taxon>
        <taxon>Fabaceae</taxon>
        <taxon>Papilionoideae</taxon>
        <taxon>50 kb inversion clade</taxon>
        <taxon>dalbergioids sensu lato</taxon>
        <taxon>Dalbergieae</taxon>
        <taxon>Pterocarpus clade</taxon>
        <taxon>Stylosanthes</taxon>
    </lineage>
</organism>
<accession>A0ABU6XPM6</accession>
<feature type="compositionally biased region" description="Basic and acidic residues" evidence="1">
    <location>
        <begin position="1"/>
        <end position="16"/>
    </location>
</feature>
<evidence type="ECO:0000256" key="1">
    <source>
        <dbReference type="SAM" id="MobiDB-lite"/>
    </source>
</evidence>
<feature type="domain" description="DUF7086" evidence="2">
    <location>
        <begin position="94"/>
        <end position="225"/>
    </location>
</feature>